<evidence type="ECO:0000313" key="1">
    <source>
        <dbReference type="EMBL" id="VAW73618.1"/>
    </source>
</evidence>
<sequence>MKTLIGLIFASLITWPLMALAEKQPTGMQEDVQNLKKQVLELNRDLFLLEEELLFPSNTQISVFLSMDVGAFFQLDSVSVKLDGKEVANYLYTPREIDALIRGGVQRIHIGNIKKGEHELVAFFTGKGPHGRDYRRGSTTTLRKGLGPKYVELQIVDATNNQQPEFNVKEW</sequence>
<name>A0A3B0XZ16_9ZZZZ</name>
<accession>A0A3B0XZ16</accession>
<dbReference type="EMBL" id="UOFM01000074">
    <property type="protein sequence ID" value="VAW73618.1"/>
    <property type="molecule type" value="Genomic_DNA"/>
</dbReference>
<organism evidence="1">
    <name type="scientific">hydrothermal vent metagenome</name>
    <dbReference type="NCBI Taxonomy" id="652676"/>
    <lineage>
        <taxon>unclassified sequences</taxon>
        <taxon>metagenomes</taxon>
        <taxon>ecological metagenomes</taxon>
    </lineage>
</organism>
<proteinExistence type="predicted"/>
<gene>
    <name evidence="1" type="ORF">MNBD_GAMMA14-361</name>
</gene>
<evidence type="ECO:0008006" key="2">
    <source>
        <dbReference type="Google" id="ProtNLM"/>
    </source>
</evidence>
<protein>
    <recommendedName>
        <fullName evidence="2">AraC family transcriptional regulator</fullName>
    </recommendedName>
</protein>
<dbReference type="AlphaFoldDB" id="A0A3B0XZ16"/>
<reference evidence="1" key="1">
    <citation type="submission" date="2018-06" db="EMBL/GenBank/DDBJ databases">
        <authorList>
            <person name="Zhirakovskaya E."/>
        </authorList>
    </citation>
    <scope>NUCLEOTIDE SEQUENCE</scope>
</reference>